<dbReference type="Pfam" id="PF12698">
    <property type="entry name" value="ABC2_membrane_3"/>
    <property type="match status" value="1"/>
</dbReference>
<evidence type="ECO:0000256" key="6">
    <source>
        <dbReference type="ARBA" id="ARBA00023136"/>
    </source>
</evidence>
<dbReference type="AlphaFoldDB" id="A0A226EMJ7"/>
<dbReference type="PANTHER" id="PTHR43038:SF3">
    <property type="entry name" value="ABC TRANSPORTER G FAMILY MEMBER 20 ISOFORM X1"/>
    <property type="match status" value="1"/>
</dbReference>
<feature type="domain" description="ABC transporter" evidence="9">
    <location>
        <begin position="739"/>
        <end position="959"/>
    </location>
</feature>
<dbReference type="PROSITE" id="PS50893">
    <property type="entry name" value="ABC_TRANSPORTER_2"/>
    <property type="match status" value="2"/>
</dbReference>
<dbReference type="GO" id="GO:0140359">
    <property type="term" value="F:ABC-type transporter activity"/>
    <property type="evidence" value="ECO:0007669"/>
    <property type="project" value="InterPro"/>
</dbReference>
<evidence type="ECO:0000259" key="9">
    <source>
        <dbReference type="PROSITE" id="PS50893"/>
    </source>
</evidence>
<feature type="region of interest" description="Disordered" evidence="7">
    <location>
        <begin position="329"/>
        <end position="354"/>
    </location>
</feature>
<dbReference type="InterPro" id="IPR013525">
    <property type="entry name" value="ABC2_TM"/>
</dbReference>
<gene>
    <name evidence="10" type="ORF">Fcan01_07519</name>
</gene>
<dbReference type="GO" id="GO:0016887">
    <property type="term" value="F:ATP hydrolysis activity"/>
    <property type="evidence" value="ECO:0007669"/>
    <property type="project" value="InterPro"/>
</dbReference>
<organism evidence="10 11">
    <name type="scientific">Folsomia candida</name>
    <name type="common">Springtail</name>
    <dbReference type="NCBI Taxonomy" id="158441"/>
    <lineage>
        <taxon>Eukaryota</taxon>
        <taxon>Metazoa</taxon>
        <taxon>Ecdysozoa</taxon>
        <taxon>Arthropoda</taxon>
        <taxon>Hexapoda</taxon>
        <taxon>Collembola</taxon>
        <taxon>Entomobryomorpha</taxon>
        <taxon>Isotomoidea</taxon>
        <taxon>Isotomidae</taxon>
        <taxon>Proisotominae</taxon>
        <taxon>Folsomia</taxon>
    </lineage>
</organism>
<comment type="subcellular location">
    <subcellularLocation>
        <location evidence="1">Membrane</location>
        <topology evidence="1">Multi-pass membrane protein</topology>
    </subcellularLocation>
</comment>
<proteinExistence type="predicted"/>
<dbReference type="OrthoDB" id="10255969at2759"/>
<dbReference type="GO" id="GO:0005524">
    <property type="term" value="F:ATP binding"/>
    <property type="evidence" value="ECO:0007669"/>
    <property type="project" value="UniProtKB-KW"/>
</dbReference>
<evidence type="ECO:0000313" key="10">
    <source>
        <dbReference type="EMBL" id="OXA57786.1"/>
    </source>
</evidence>
<feature type="transmembrane region" description="Helical" evidence="8">
    <location>
        <begin position="639"/>
        <end position="661"/>
    </location>
</feature>
<name>A0A226EMJ7_FOLCA</name>
<reference evidence="10 11" key="1">
    <citation type="submission" date="2015-12" db="EMBL/GenBank/DDBJ databases">
        <title>The genome of Folsomia candida.</title>
        <authorList>
            <person name="Faddeeva A."/>
            <person name="Derks M.F."/>
            <person name="Anvar Y."/>
            <person name="Smit S."/>
            <person name="Van Straalen N."/>
            <person name="Roelofs D."/>
        </authorList>
    </citation>
    <scope>NUCLEOTIDE SEQUENCE [LARGE SCALE GENOMIC DNA]</scope>
    <source>
        <strain evidence="10 11">VU population</strain>
        <tissue evidence="10">Whole body</tissue>
    </source>
</reference>
<protein>
    <submittedName>
        <fullName evidence="10">ABC transporter G family member 23</fullName>
    </submittedName>
</protein>
<dbReference type="PANTHER" id="PTHR43038">
    <property type="entry name" value="ATP-BINDING CASSETTE, SUB-FAMILY H, MEMBER 1"/>
    <property type="match status" value="1"/>
</dbReference>
<evidence type="ECO:0000256" key="2">
    <source>
        <dbReference type="ARBA" id="ARBA00022692"/>
    </source>
</evidence>
<keyword evidence="4" id="KW-0067">ATP-binding</keyword>
<dbReference type="GO" id="GO:0016020">
    <property type="term" value="C:membrane"/>
    <property type="evidence" value="ECO:0007669"/>
    <property type="project" value="UniProtKB-SubCell"/>
</dbReference>
<evidence type="ECO:0000256" key="7">
    <source>
        <dbReference type="SAM" id="MobiDB-lite"/>
    </source>
</evidence>
<feature type="transmembrane region" description="Helical" evidence="8">
    <location>
        <begin position="993"/>
        <end position="1013"/>
    </location>
</feature>
<evidence type="ECO:0000256" key="3">
    <source>
        <dbReference type="ARBA" id="ARBA00022741"/>
    </source>
</evidence>
<keyword evidence="3" id="KW-0547">Nucleotide-binding</keyword>
<evidence type="ECO:0000256" key="4">
    <source>
        <dbReference type="ARBA" id="ARBA00022840"/>
    </source>
</evidence>
<feature type="transmembrane region" description="Helical" evidence="8">
    <location>
        <begin position="562"/>
        <end position="585"/>
    </location>
</feature>
<dbReference type="SMART" id="SM00382">
    <property type="entry name" value="AAA"/>
    <property type="match status" value="2"/>
</dbReference>
<feature type="compositionally biased region" description="Polar residues" evidence="7">
    <location>
        <begin position="24"/>
        <end position="36"/>
    </location>
</feature>
<evidence type="ECO:0000313" key="11">
    <source>
        <dbReference type="Proteomes" id="UP000198287"/>
    </source>
</evidence>
<keyword evidence="2 8" id="KW-0812">Transmembrane</keyword>
<dbReference type="SUPFAM" id="SSF52540">
    <property type="entry name" value="P-loop containing nucleoside triphosphate hydrolases"/>
    <property type="match status" value="2"/>
</dbReference>
<feature type="transmembrane region" description="Helical" evidence="8">
    <location>
        <begin position="673"/>
        <end position="693"/>
    </location>
</feature>
<evidence type="ECO:0000256" key="8">
    <source>
        <dbReference type="SAM" id="Phobius"/>
    </source>
</evidence>
<keyword evidence="11" id="KW-1185">Reference proteome</keyword>
<dbReference type="Pfam" id="PF00005">
    <property type="entry name" value="ABC_tran"/>
    <property type="match status" value="2"/>
</dbReference>
<dbReference type="Gene3D" id="3.40.50.300">
    <property type="entry name" value="P-loop containing nucleotide triphosphate hydrolases"/>
    <property type="match status" value="3"/>
</dbReference>
<feature type="domain" description="ABC transporter" evidence="9">
    <location>
        <begin position="49"/>
        <end position="269"/>
    </location>
</feature>
<comment type="caution">
    <text evidence="10">The sequence shown here is derived from an EMBL/GenBank/DDBJ whole genome shotgun (WGS) entry which is preliminary data.</text>
</comment>
<feature type="compositionally biased region" description="Basic and acidic residues" evidence="7">
    <location>
        <begin position="333"/>
        <end position="342"/>
    </location>
</feature>
<dbReference type="InterPro" id="IPR003439">
    <property type="entry name" value="ABC_transporter-like_ATP-bd"/>
</dbReference>
<keyword evidence="6 8" id="KW-0472">Membrane</keyword>
<dbReference type="InterPro" id="IPR003593">
    <property type="entry name" value="AAA+_ATPase"/>
</dbReference>
<feature type="region of interest" description="Disordered" evidence="7">
    <location>
        <begin position="24"/>
        <end position="44"/>
    </location>
</feature>
<feature type="transmembrane region" description="Helical" evidence="8">
    <location>
        <begin position="1181"/>
        <end position="1200"/>
    </location>
</feature>
<dbReference type="EMBL" id="LNIX01000003">
    <property type="protein sequence ID" value="OXA57786.1"/>
    <property type="molecule type" value="Genomic_DNA"/>
</dbReference>
<accession>A0A226EMJ7</accession>
<sequence length="1211" mass="135077">MPPNPNLNEIHPVSLGLNNINNNMGDKRTASPTSVIPSHPAKEQGPPAIQVVNACKSYSNGVPVLKNFNMTVPAGTIYGLLGSSGCGKTTILSCIVGLRKLDTGDIWVYGARDIPGRRLGYMPQDIALYKHLSIKEMLQYFGRIYGMTHSEIISRIEFLTNFLALPDPTGIIGSLSTSLAACLLHEPSLLILDEPTVGVDPLLRETIWAYLSEMVEKKSTTVIVTTHYIEEASSKSHTVGLMRNGKLLVEKSPQALLAEHHCVMLDEIVLKLCRNDTTEFGESNHEEVRQALTENSFYSRRKNNFKPAIKAEREEEVAVRGLKFKQQNSIDENLNKNQKENETSQAQRRPLKRTMSIREQATQGIWGKYSRIRALAIRNSLTLLRSPLFMLAIFVMPSFQEPKNLAFGIIDPEIHNDLSHCDSINMKKCETSALSCQYIKSLPNNIINPIAVTTKEQALSDVKTGKIWGYMSFPNNFSNHLIDRAAANIFADNETLDGSTITLQLDHSHYFAAALLTKSLYESFLVFVQNTLSNCEQDAHKADLPLHFTPIYGSLDITFHDYIAPAVLIVILFFIPYLSCSVYNITDRKQGTLDRSMVAGIKMTDLLSAFFVTEGFLIIVQTLIAYVLVLYIFQMEIKGSVVGFLLITILTGAAGLSLGFLIAQLVDEEVEALILGVGFYLPNLIFCGTWYIVISICSSALDDSNFANNRHEENGMPIDGHLTLKNIKKNIGPDRPIAVQVQNACKTYGRGPPVLNDLNMTVPRGTIYGLLGSSGCGKTTILSCIVGLRKLDAGDIWVYGARPGTKDSGIPGKTIGYMPQVGVDPLIRESIWEYLTDLVSRRRTTVIITTHYIEESSKSDTVGLMRGGRLLVEKPPSDLLEEHKANLLEEIVLKLCKKEGPSDEVSDAIQEMSFYSKKKRFSHNKNTKANTVVGLKFKSKAPEDDMYQRNRSQSASRRRQSVIEAVNDTFARQSDKVFSLVKRNFLTLFRNPLFVVGLLILPTFQTVLFNYIVGREPINERMGVVNGDFENRSFAGFCAQREPGCLSPGLSCDYLGRFGNKILWDEFETKDAALAYVKGGAVRGYMEIPDNFTLHMQNRILYKNNADNESLDGSTIKLRMDNADYLMNVFLVNNIYNNYLSFAKAMVRDCGGDPRVVELPLKYNAIYGAINSGTAEYMQPVQILLIMFLLPMTVAVTYIWDKKAGTLDRTM</sequence>
<dbReference type="OMA" id="RMSIWGH"/>
<dbReference type="Proteomes" id="UP000198287">
    <property type="component" value="Unassembled WGS sequence"/>
</dbReference>
<keyword evidence="5 8" id="KW-1133">Transmembrane helix</keyword>
<dbReference type="InterPro" id="IPR027417">
    <property type="entry name" value="P-loop_NTPase"/>
</dbReference>
<evidence type="ECO:0000256" key="5">
    <source>
        <dbReference type="ARBA" id="ARBA00022989"/>
    </source>
</evidence>
<evidence type="ECO:0000256" key="1">
    <source>
        <dbReference type="ARBA" id="ARBA00004141"/>
    </source>
</evidence>
<feature type="transmembrane region" description="Helical" evidence="8">
    <location>
        <begin position="606"/>
        <end position="633"/>
    </location>
</feature>
<dbReference type="CDD" id="cd03230">
    <property type="entry name" value="ABC_DR_subfamily_A"/>
    <property type="match status" value="1"/>
</dbReference>